<accession>A0A0A2SXD7</accession>
<dbReference type="Gene3D" id="3.60.15.10">
    <property type="entry name" value="Ribonuclease Z/Hydroxyacylglutathione hydrolase-like"/>
    <property type="match status" value="1"/>
</dbReference>
<sequence>MLTYQLFESGFCRHCERMTLQSGMLKQREYPSTCALINHPEKGFILFDTGYSHRFFQLTQRFPFSLYRYLTPVTLKKSLKDQLKDQNIAPTDINYVVISHFHSDHIAGLSDFPNAHFICHPDGLESIRYKSKFRALLKGFLPDLLPSDFYQRTIILGNRKVKLEPSLHPFRYGYDVFGDKRLIAIPLPGHAKGHIGLYFKAETEVFLIADSCWHQETFKELIYPSHLTYLIHDNKEEYINTIKNLHELYKSNKNIEIIPTHCKHSRERTGAQKSC</sequence>
<proteinExistence type="inferred from homology"/>
<name>A0A0A2SXD7_9GAMM</name>
<feature type="domain" description="Metallo-beta-lactamase" evidence="6">
    <location>
        <begin position="31"/>
        <end position="261"/>
    </location>
</feature>
<dbReference type="AlphaFoldDB" id="A0A0A2SXD7"/>
<reference evidence="7 8" key="1">
    <citation type="submission" date="2014-05" db="EMBL/GenBank/DDBJ databases">
        <authorList>
            <person name="Rizzardi K."/>
            <person name="Winiecka-Krusnell J."/>
            <person name="Ramliden M."/>
            <person name="Alm E."/>
            <person name="Andersson S."/>
            <person name="Byfors S."/>
        </authorList>
    </citation>
    <scope>NUCLEOTIDE SEQUENCE [LARGE SCALE GENOMIC DNA]</scope>
    <source>
        <strain evidence="7 8">LEGN</strain>
    </source>
</reference>
<evidence type="ECO:0000256" key="3">
    <source>
        <dbReference type="ARBA" id="ARBA00022723"/>
    </source>
</evidence>
<dbReference type="InterPro" id="IPR036866">
    <property type="entry name" value="RibonucZ/Hydroxyglut_hydro"/>
</dbReference>
<dbReference type="InterPro" id="IPR051013">
    <property type="entry name" value="MBL_superfamily_lactonases"/>
</dbReference>
<keyword evidence="8" id="KW-1185">Reference proteome</keyword>
<dbReference type="Proteomes" id="UP000054422">
    <property type="component" value="Unassembled WGS sequence"/>
</dbReference>
<dbReference type="STRING" id="1498499.EP47_08235"/>
<comment type="similarity">
    <text evidence="2">Belongs to the metallo-beta-lactamase superfamily.</text>
</comment>
<dbReference type="GO" id="GO:0046872">
    <property type="term" value="F:metal ion binding"/>
    <property type="evidence" value="ECO:0007669"/>
    <property type="project" value="UniProtKB-KW"/>
</dbReference>
<dbReference type="RefSeq" id="WP_035887276.1">
    <property type="nucleotide sequence ID" value="NZ_JNCF01000005.1"/>
</dbReference>
<gene>
    <name evidence="7" type="ORF">EP47_08235</name>
</gene>
<evidence type="ECO:0000259" key="6">
    <source>
        <dbReference type="SMART" id="SM00849"/>
    </source>
</evidence>
<protein>
    <submittedName>
        <fullName evidence="7">Zn-dependent hydrolase</fullName>
    </submittedName>
</protein>
<evidence type="ECO:0000313" key="7">
    <source>
        <dbReference type="EMBL" id="KGP64119.1"/>
    </source>
</evidence>
<dbReference type="PANTHER" id="PTHR42978:SF2">
    <property type="entry name" value="102 KBASES UNSTABLE REGION: FROM 1 TO 119443"/>
    <property type="match status" value="1"/>
</dbReference>
<dbReference type="SUPFAM" id="SSF56281">
    <property type="entry name" value="Metallo-hydrolase/oxidoreductase"/>
    <property type="match status" value="1"/>
</dbReference>
<keyword evidence="5" id="KW-0862">Zinc</keyword>
<dbReference type="GO" id="GO:0016787">
    <property type="term" value="F:hydrolase activity"/>
    <property type="evidence" value="ECO:0007669"/>
    <property type="project" value="UniProtKB-KW"/>
</dbReference>
<organism evidence="7 8">
    <name type="scientific">Legionella norrlandica</name>
    <dbReference type="NCBI Taxonomy" id="1498499"/>
    <lineage>
        <taxon>Bacteria</taxon>
        <taxon>Pseudomonadati</taxon>
        <taxon>Pseudomonadota</taxon>
        <taxon>Gammaproteobacteria</taxon>
        <taxon>Legionellales</taxon>
        <taxon>Legionellaceae</taxon>
        <taxon>Legionella</taxon>
    </lineage>
</organism>
<keyword evidence="3" id="KW-0479">Metal-binding</keyword>
<evidence type="ECO:0000256" key="5">
    <source>
        <dbReference type="ARBA" id="ARBA00022833"/>
    </source>
</evidence>
<dbReference type="OrthoDB" id="9803916at2"/>
<keyword evidence="4 7" id="KW-0378">Hydrolase</keyword>
<dbReference type="Pfam" id="PF00753">
    <property type="entry name" value="Lactamase_B"/>
    <property type="match status" value="1"/>
</dbReference>
<dbReference type="InterPro" id="IPR001279">
    <property type="entry name" value="Metallo-B-lactamas"/>
</dbReference>
<evidence type="ECO:0000313" key="8">
    <source>
        <dbReference type="Proteomes" id="UP000054422"/>
    </source>
</evidence>
<comment type="caution">
    <text evidence="7">The sequence shown here is derived from an EMBL/GenBank/DDBJ whole genome shotgun (WGS) entry which is preliminary data.</text>
</comment>
<evidence type="ECO:0000256" key="2">
    <source>
        <dbReference type="ARBA" id="ARBA00007749"/>
    </source>
</evidence>
<evidence type="ECO:0000256" key="1">
    <source>
        <dbReference type="ARBA" id="ARBA00001947"/>
    </source>
</evidence>
<dbReference type="SMART" id="SM00849">
    <property type="entry name" value="Lactamase_B"/>
    <property type="match status" value="1"/>
</dbReference>
<dbReference type="PANTHER" id="PTHR42978">
    <property type="entry name" value="QUORUM-QUENCHING LACTONASE YTNP-RELATED-RELATED"/>
    <property type="match status" value="1"/>
</dbReference>
<dbReference type="CDD" id="cd07730">
    <property type="entry name" value="metallo-hydrolase-like_MBL-fold"/>
    <property type="match status" value="1"/>
</dbReference>
<dbReference type="EMBL" id="JNCF01000005">
    <property type="protein sequence ID" value="KGP64119.1"/>
    <property type="molecule type" value="Genomic_DNA"/>
</dbReference>
<evidence type="ECO:0000256" key="4">
    <source>
        <dbReference type="ARBA" id="ARBA00022801"/>
    </source>
</evidence>
<comment type="cofactor">
    <cofactor evidence="1">
        <name>Zn(2+)</name>
        <dbReference type="ChEBI" id="CHEBI:29105"/>
    </cofactor>
</comment>